<comment type="caution">
    <text evidence="1">The sequence shown here is derived from an EMBL/GenBank/DDBJ whole genome shotgun (WGS) entry which is preliminary data.</text>
</comment>
<evidence type="ECO:0000313" key="2">
    <source>
        <dbReference type="Proteomes" id="UP001234178"/>
    </source>
</evidence>
<protein>
    <submittedName>
        <fullName evidence="1">Uncharacterized protein</fullName>
    </submittedName>
</protein>
<evidence type="ECO:0000313" key="1">
    <source>
        <dbReference type="EMBL" id="KAK4009414.1"/>
    </source>
</evidence>
<organism evidence="1 2">
    <name type="scientific">Daphnia magna</name>
    <dbReference type="NCBI Taxonomy" id="35525"/>
    <lineage>
        <taxon>Eukaryota</taxon>
        <taxon>Metazoa</taxon>
        <taxon>Ecdysozoa</taxon>
        <taxon>Arthropoda</taxon>
        <taxon>Crustacea</taxon>
        <taxon>Branchiopoda</taxon>
        <taxon>Diplostraca</taxon>
        <taxon>Cladocera</taxon>
        <taxon>Anomopoda</taxon>
        <taxon>Daphniidae</taxon>
        <taxon>Daphnia</taxon>
    </lineage>
</organism>
<keyword evidence="2" id="KW-1185">Reference proteome</keyword>
<dbReference type="Proteomes" id="UP001234178">
    <property type="component" value="Unassembled WGS sequence"/>
</dbReference>
<sequence>MKSNSRFNPRLIEQRMLEQRGSVWKQQQWLPHAYAAVNVSLTSWSAKDIRPIKTPRSQLSTRIAVQLFYATANQRGVI</sequence>
<name>A0ABQ9Z9P4_9CRUS</name>
<dbReference type="EMBL" id="JAOYFB010000003">
    <property type="protein sequence ID" value="KAK4009414.1"/>
    <property type="molecule type" value="Genomic_DNA"/>
</dbReference>
<reference evidence="1 2" key="1">
    <citation type="journal article" date="2023" name="Nucleic Acids Res.">
        <title>The hologenome of Daphnia magna reveals possible DNA methylation and microbiome-mediated evolution of the host genome.</title>
        <authorList>
            <person name="Chaturvedi A."/>
            <person name="Li X."/>
            <person name="Dhandapani V."/>
            <person name="Marshall H."/>
            <person name="Kissane S."/>
            <person name="Cuenca-Cambronero M."/>
            <person name="Asole G."/>
            <person name="Calvet F."/>
            <person name="Ruiz-Romero M."/>
            <person name="Marangio P."/>
            <person name="Guigo R."/>
            <person name="Rago D."/>
            <person name="Mirbahai L."/>
            <person name="Eastwood N."/>
            <person name="Colbourne J.K."/>
            <person name="Zhou J."/>
            <person name="Mallon E."/>
            <person name="Orsini L."/>
        </authorList>
    </citation>
    <scope>NUCLEOTIDE SEQUENCE [LARGE SCALE GENOMIC DNA]</scope>
    <source>
        <strain evidence="1">LRV0_1</strain>
    </source>
</reference>
<gene>
    <name evidence="1" type="ORF">OUZ56_018529</name>
</gene>
<proteinExistence type="predicted"/>
<accession>A0ABQ9Z9P4</accession>